<dbReference type="Proteomes" id="UP000320722">
    <property type="component" value="Chromosome"/>
</dbReference>
<evidence type="ECO:0000313" key="3">
    <source>
        <dbReference type="Proteomes" id="UP000320722"/>
    </source>
</evidence>
<sequence>MIDFELEQMLENPEWSLVLKHYSVLRRETKERDPEFDGWIVRQNEVDGVVTERLPRIHGKLIAFDLLKFQLSGRDSGVFYKVTRTGENMLPRLEEQLQDLQAQLQVAEEATEEDAPPEEQELARSA</sequence>
<dbReference type="AlphaFoldDB" id="A0A517WJ20"/>
<gene>
    <name evidence="2" type="ORF">V6x_50050</name>
</gene>
<feature type="compositionally biased region" description="Acidic residues" evidence="1">
    <location>
        <begin position="109"/>
        <end position="120"/>
    </location>
</feature>
<feature type="region of interest" description="Disordered" evidence="1">
    <location>
        <begin position="105"/>
        <end position="126"/>
    </location>
</feature>
<evidence type="ECO:0000313" key="2">
    <source>
        <dbReference type="EMBL" id="QDU05269.1"/>
    </source>
</evidence>
<evidence type="ECO:0000256" key="1">
    <source>
        <dbReference type="SAM" id="MobiDB-lite"/>
    </source>
</evidence>
<accession>A0A517WJ20</accession>
<organism evidence="2 3">
    <name type="scientific">Gimesia chilikensis</name>
    <dbReference type="NCBI Taxonomy" id="2605989"/>
    <lineage>
        <taxon>Bacteria</taxon>
        <taxon>Pseudomonadati</taxon>
        <taxon>Planctomycetota</taxon>
        <taxon>Planctomycetia</taxon>
        <taxon>Planctomycetales</taxon>
        <taxon>Planctomycetaceae</taxon>
        <taxon>Gimesia</taxon>
    </lineage>
</organism>
<dbReference type="RefSeq" id="WP_145043419.1">
    <property type="nucleotide sequence ID" value="NZ_CP036347.1"/>
</dbReference>
<proteinExistence type="predicted"/>
<reference evidence="2 3" key="1">
    <citation type="submission" date="2019-02" db="EMBL/GenBank/DDBJ databases">
        <title>Deep-cultivation of Planctomycetes and their phenomic and genomic characterization uncovers novel biology.</title>
        <authorList>
            <person name="Wiegand S."/>
            <person name="Jogler M."/>
            <person name="Boedeker C."/>
            <person name="Pinto D."/>
            <person name="Vollmers J."/>
            <person name="Rivas-Marin E."/>
            <person name="Kohn T."/>
            <person name="Peeters S.H."/>
            <person name="Heuer A."/>
            <person name="Rast P."/>
            <person name="Oberbeckmann S."/>
            <person name="Bunk B."/>
            <person name="Jeske O."/>
            <person name="Meyerdierks A."/>
            <person name="Storesund J.E."/>
            <person name="Kallscheuer N."/>
            <person name="Luecker S."/>
            <person name="Lage O.M."/>
            <person name="Pohl T."/>
            <person name="Merkel B.J."/>
            <person name="Hornburger P."/>
            <person name="Mueller R.-W."/>
            <person name="Bruemmer F."/>
            <person name="Labrenz M."/>
            <person name="Spormann A.M."/>
            <person name="Op den Camp H."/>
            <person name="Overmann J."/>
            <person name="Amann R."/>
            <person name="Jetten M.S.M."/>
            <person name="Mascher T."/>
            <person name="Medema M.H."/>
            <person name="Devos D.P."/>
            <person name="Kaster A.-K."/>
            <person name="Ovreas L."/>
            <person name="Rohde M."/>
            <person name="Galperin M.Y."/>
            <person name="Jogler C."/>
        </authorList>
    </citation>
    <scope>NUCLEOTIDE SEQUENCE [LARGE SCALE GENOMIC DNA]</scope>
    <source>
        <strain evidence="2 3">V6</strain>
    </source>
</reference>
<name>A0A517WJ20_9PLAN</name>
<protein>
    <submittedName>
        <fullName evidence="2">Uncharacterized protein</fullName>
    </submittedName>
</protein>
<dbReference type="EMBL" id="CP036347">
    <property type="protein sequence ID" value="QDU05269.1"/>
    <property type="molecule type" value="Genomic_DNA"/>
</dbReference>